<accession>A0A177D2A2</accession>
<evidence type="ECO:0000313" key="1">
    <source>
        <dbReference type="EMBL" id="OAG13764.1"/>
    </source>
</evidence>
<dbReference type="OMA" id="IGDPLHN"/>
<proteinExistence type="predicted"/>
<organism evidence="1 2">
    <name type="scientific">Alternaria alternata</name>
    <name type="common">Alternaria rot fungus</name>
    <name type="synonym">Torula alternata</name>
    <dbReference type="NCBI Taxonomy" id="5599"/>
    <lineage>
        <taxon>Eukaryota</taxon>
        <taxon>Fungi</taxon>
        <taxon>Dikarya</taxon>
        <taxon>Ascomycota</taxon>
        <taxon>Pezizomycotina</taxon>
        <taxon>Dothideomycetes</taxon>
        <taxon>Pleosporomycetidae</taxon>
        <taxon>Pleosporales</taxon>
        <taxon>Pleosporineae</taxon>
        <taxon>Pleosporaceae</taxon>
        <taxon>Alternaria</taxon>
        <taxon>Alternaria sect. Alternaria</taxon>
        <taxon>Alternaria alternata complex</taxon>
    </lineage>
</organism>
<reference evidence="1 2" key="1">
    <citation type="submission" date="2016-05" db="EMBL/GenBank/DDBJ databases">
        <title>Comparative analysis of secretome profiles of manganese(II)-oxidizing ascomycete fungi.</title>
        <authorList>
            <consortium name="DOE Joint Genome Institute"/>
            <person name="Zeiner C.A."/>
            <person name="Purvine S.O."/>
            <person name="Zink E.M."/>
            <person name="Wu S."/>
            <person name="Pasa-Tolic L."/>
            <person name="Chaput D.L."/>
            <person name="Haridas S."/>
            <person name="Grigoriev I.V."/>
            <person name="Santelli C.M."/>
            <person name="Hansel C.M."/>
        </authorList>
    </citation>
    <scope>NUCLEOTIDE SEQUENCE [LARGE SCALE GENOMIC DNA]</scope>
    <source>
        <strain evidence="1 2">SRC1lrK2f</strain>
    </source>
</reference>
<dbReference type="GeneID" id="29111836"/>
<dbReference type="VEuPathDB" id="FungiDB:CC77DRAFT_1026346"/>
<gene>
    <name evidence="1" type="ORF">CC77DRAFT_1026346</name>
</gene>
<name>A0A177D2A2_ALTAL</name>
<dbReference type="AlphaFoldDB" id="A0A177D2A2"/>
<dbReference type="KEGG" id="aalt:CC77DRAFT_1026346"/>
<dbReference type="Proteomes" id="UP000077248">
    <property type="component" value="Unassembled WGS sequence"/>
</dbReference>
<protein>
    <submittedName>
        <fullName evidence="1">Uncharacterized protein</fullName>
    </submittedName>
</protein>
<keyword evidence="2" id="KW-1185">Reference proteome</keyword>
<dbReference type="RefSeq" id="XP_018379185.1">
    <property type="nucleotide sequence ID" value="XM_018526242.1"/>
</dbReference>
<evidence type="ECO:0000313" key="2">
    <source>
        <dbReference type="Proteomes" id="UP000077248"/>
    </source>
</evidence>
<dbReference type="EMBL" id="KV441506">
    <property type="protein sequence ID" value="OAG13764.1"/>
    <property type="molecule type" value="Genomic_DNA"/>
</dbReference>
<sequence>MSSLVEKDNTIYVPAEFLGGEKGRKVNVTWSQSLRQRNQEYWVCKYTVKSGGSSEGVIYIQTDKLDEFKSKKMDGDNFTLKVDDQFQYGQDKNKTKRFLVFHNKDYKPYQHRYVSNTMADLGGKAADIIEGLGFKDINTVEEMTKRFVGDYLHNF</sequence>